<keyword evidence="3" id="KW-0456">Lyase</keyword>
<dbReference type="CDD" id="cd00002">
    <property type="entry name" value="YbaK_deacylase"/>
    <property type="match status" value="1"/>
</dbReference>
<dbReference type="InterPro" id="IPR036754">
    <property type="entry name" value="YbaK/aa-tRNA-synt-asso_dom_sf"/>
</dbReference>
<evidence type="ECO:0000259" key="5">
    <source>
        <dbReference type="Pfam" id="PF04073"/>
    </source>
</evidence>
<protein>
    <submittedName>
        <fullName evidence="6">Cys-tRNA(Pro) deacylase</fullName>
    </submittedName>
</protein>
<dbReference type="Pfam" id="PF04073">
    <property type="entry name" value="tRNA_edit"/>
    <property type="match status" value="1"/>
</dbReference>
<dbReference type="InterPro" id="IPR004369">
    <property type="entry name" value="Prolyl-tRNA_editing_YbaK/EbsC"/>
</dbReference>
<evidence type="ECO:0000256" key="3">
    <source>
        <dbReference type="ARBA" id="ARBA00023239"/>
    </source>
</evidence>
<accession>A0ABR9DSK1</accession>
<evidence type="ECO:0000256" key="1">
    <source>
        <dbReference type="ARBA" id="ARBA00009798"/>
    </source>
</evidence>
<keyword evidence="7" id="KW-1185">Reference proteome</keyword>
<keyword evidence="2" id="KW-0648">Protein biosynthesis</keyword>
<feature type="region of interest" description="Disordered" evidence="4">
    <location>
        <begin position="95"/>
        <end position="158"/>
    </location>
</feature>
<evidence type="ECO:0000313" key="6">
    <source>
        <dbReference type="EMBL" id="MBD9699988.1"/>
    </source>
</evidence>
<evidence type="ECO:0000256" key="2">
    <source>
        <dbReference type="ARBA" id="ARBA00022917"/>
    </source>
</evidence>
<dbReference type="NCBIfam" id="TIGR00011">
    <property type="entry name" value="YbaK_EbsC"/>
    <property type="match status" value="1"/>
</dbReference>
<evidence type="ECO:0000256" key="4">
    <source>
        <dbReference type="SAM" id="MobiDB-lite"/>
    </source>
</evidence>
<dbReference type="EMBL" id="JACZDF010000006">
    <property type="protein sequence ID" value="MBD9699988.1"/>
    <property type="molecule type" value="Genomic_DNA"/>
</dbReference>
<reference evidence="6 7" key="1">
    <citation type="submission" date="2020-09" db="EMBL/GenBank/DDBJ databases">
        <title>Flavimobilis rhizosphaerae sp. nov., isolated from rhizosphere soil of Spartina alterniflora.</title>
        <authorList>
            <person name="Hanqin C."/>
        </authorList>
    </citation>
    <scope>NUCLEOTIDE SEQUENCE [LARGE SCALE GENOMIC DNA]</scope>
    <source>
        <strain evidence="6 7">GY 10621</strain>
    </source>
</reference>
<organism evidence="6 7">
    <name type="scientific">Flavimobilis rhizosphaerae</name>
    <dbReference type="NCBI Taxonomy" id="2775421"/>
    <lineage>
        <taxon>Bacteria</taxon>
        <taxon>Bacillati</taxon>
        <taxon>Actinomycetota</taxon>
        <taxon>Actinomycetes</taxon>
        <taxon>Micrococcales</taxon>
        <taxon>Jonesiaceae</taxon>
        <taxon>Flavimobilis</taxon>
    </lineage>
</organism>
<dbReference type="InterPro" id="IPR007214">
    <property type="entry name" value="YbaK/aa-tRNA-synth-assoc-dom"/>
</dbReference>
<name>A0ABR9DSK1_9MICO</name>
<dbReference type="Gene3D" id="3.90.960.10">
    <property type="entry name" value="YbaK/aminoacyl-tRNA synthetase-associated domain"/>
    <property type="match status" value="1"/>
</dbReference>
<gene>
    <name evidence="6" type="primary">ybaK</name>
    <name evidence="6" type="ORF">IGS67_10865</name>
</gene>
<sequence>MKSIAVTPVSAASCASSSRRVSAHAASLTWGDIPRISNACSISSPGSTSHLQLTPCAEEDRSCDVSVPGSRRRATCAEESPCAAGRPWAAGRPCAKRAPHHGGRPPAISVAGTLEHARPRARRARPPRTQGTPATRAEHAESRTQGTPRHARDASKLLPASPSRYTCAVAKKSTPSGTPALVALDRARVTHTVHAYEHDPSTEVGYGLEAAAAIGVPPAQVFKTLLALADGRLTVGVVPVDGRLDLKALARAVGAKKAEMADPAAAERATGYVVGGISPLGQKQRLRTVVDESALDHAIVYVSAGRRGLDVGLAPADLVALTDATTAALSRD</sequence>
<dbReference type="Proteomes" id="UP000642107">
    <property type="component" value="Unassembled WGS sequence"/>
</dbReference>
<dbReference type="SUPFAM" id="SSF55826">
    <property type="entry name" value="YbaK/ProRS associated domain"/>
    <property type="match status" value="1"/>
</dbReference>
<dbReference type="PANTHER" id="PTHR30411:SF0">
    <property type="entry name" value="CYS-TRNA(PRO)_CYS-TRNA(CYS) DEACYLASE YBAK"/>
    <property type="match status" value="1"/>
</dbReference>
<comment type="similarity">
    <text evidence="1">Belongs to the prolyl-tRNA editing family. YbaK/EbsC subfamily.</text>
</comment>
<proteinExistence type="inferred from homology"/>
<feature type="domain" description="YbaK/aminoacyl-tRNA synthetase-associated" evidence="5">
    <location>
        <begin position="209"/>
        <end position="320"/>
    </location>
</feature>
<comment type="caution">
    <text evidence="6">The sequence shown here is derived from an EMBL/GenBank/DDBJ whole genome shotgun (WGS) entry which is preliminary data.</text>
</comment>
<evidence type="ECO:0000313" key="7">
    <source>
        <dbReference type="Proteomes" id="UP000642107"/>
    </source>
</evidence>
<dbReference type="PANTHER" id="PTHR30411">
    <property type="entry name" value="CYTOPLASMIC PROTEIN"/>
    <property type="match status" value="1"/>
</dbReference>